<comment type="caution">
    <text evidence="2">The sequence shown here is derived from an EMBL/GenBank/DDBJ whole genome shotgun (WGS) entry which is preliminary data.</text>
</comment>
<dbReference type="Proteomes" id="UP000698752">
    <property type="component" value="Unassembled WGS sequence"/>
</dbReference>
<evidence type="ECO:0000259" key="1">
    <source>
        <dbReference type="Pfam" id="PF12766"/>
    </source>
</evidence>
<protein>
    <submittedName>
        <fullName evidence="2">Pyridoxamine 5'-phosphate oxidase</fullName>
    </submittedName>
</protein>
<dbReference type="RefSeq" id="WP_211867637.1">
    <property type="nucleotide sequence ID" value="NZ_JAAEDI010000007.1"/>
</dbReference>
<evidence type="ECO:0000313" key="3">
    <source>
        <dbReference type="Proteomes" id="UP000698752"/>
    </source>
</evidence>
<reference evidence="3" key="1">
    <citation type="journal article" date="2021" name="Syst. Appl. Microbiol.">
        <title>Roseomonas hellenica sp. nov., isolated from roots of wild-growing Alkanna tinctoria.</title>
        <authorList>
            <person name="Rat A."/>
            <person name="Naranjo H.D."/>
            <person name="Lebbe L."/>
            <person name="Cnockaert M."/>
            <person name="Krigas N."/>
            <person name="Grigoriadou K."/>
            <person name="Maloupa E."/>
            <person name="Willems A."/>
        </authorList>
    </citation>
    <scope>NUCLEOTIDE SEQUENCE [LARGE SCALE GENOMIC DNA]</scope>
    <source>
        <strain evidence="3">LMG 31159</strain>
    </source>
</reference>
<dbReference type="Pfam" id="PF12766">
    <property type="entry name" value="Pyridox_oxase_2"/>
    <property type="match status" value="1"/>
</dbReference>
<gene>
    <name evidence="2" type="ORF">GXW78_07875</name>
</gene>
<sequence length="198" mass="20873">MIQRITTGDPAGAMLDAALARAFDALRAGVADHRSTFRTPVLATIGMGGAPALRTVVLRGFDPAARCLHIHTDRRSPKFAQLAADGRAALHGYDPQSRLQLCLHGHAVLHVGDAAADAAWTASRETSRMTYAGTHPPGTPLRAPPVAPTDAAAGRAQFGLVSFTFDALDWLMLDPAGNRRACFAWAADGTLTATWIAP</sequence>
<proteinExistence type="predicted"/>
<evidence type="ECO:0000313" key="2">
    <source>
        <dbReference type="EMBL" id="MBR0649574.1"/>
    </source>
</evidence>
<keyword evidence="3" id="KW-1185">Reference proteome</keyword>
<dbReference type="EMBL" id="JAAEDI010000007">
    <property type="protein sequence ID" value="MBR0649574.1"/>
    <property type="molecule type" value="Genomic_DNA"/>
</dbReference>
<name>A0ABS5EEY2_9PROT</name>
<accession>A0ABS5EEY2</accession>
<feature type="domain" description="Pyridoxamine 5'-phosphate oxidase Alr4036 family FMN-binding" evidence="1">
    <location>
        <begin position="30"/>
        <end position="109"/>
    </location>
</feature>
<dbReference type="InterPro" id="IPR012349">
    <property type="entry name" value="Split_barrel_FMN-bd"/>
</dbReference>
<dbReference type="InterPro" id="IPR024624">
    <property type="entry name" value="Pyridox_Oxase_Alr4036_FMN-bd"/>
</dbReference>
<dbReference type="Gene3D" id="2.30.110.10">
    <property type="entry name" value="Electron Transport, Fmn-binding Protein, Chain A"/>
    <property type="match status" value="1"/>
</dbReference>
<organism evidence="2 3">
    <name type="scientific">Neoroseomonas terrae</name>
    <dbReference type="NCBI Taxonomy" id="424799"/>
    <lineage>
        <taxon>Bacteria</taxon>
        <taxon>Pseudomonadati</taxon>
        <taxon>Pseudomonadota</taxon>
        <taxon>Alphaproteobacteria</taxon>
        <taxon>Acetobacterales</taxon>
        <taxon>Acetobacteraceae</taxon>
        <taxon>Neoroseomonas</taxon>
    </lineage>
</organism>
<dbReference type="SUPFAM" id="SSF50475">
    <property type="entry name" value="FMN-binding split barrel"/>
    <property type="match status" value="1"/>
</dbReference>